<dbReference type="Proteomes" id="UP000237105">
    <property type="component" value="Unassembled WGS sequence"/>
</dbReference>
<comment type="caution">
    <text evidence="2">The sequence shown here is derived from an EMBL/GenBank/DDBJ whole genome shotgun (WGS) entry which is preliminary data.</text>
</comment>
<keyword evidence="3" id="KW-1185">Reference proteome</keyword>
<proteinExistence type="predicted"/>
<feature type="transmembrane region" description="Helical" evidence="1">
    <location>
        <begin position="34"/>
        <end position="53"/>
    </location>
</feature>
<keyword evidence="1" id="KW-0812">Transmembrane</keyword>
<gene>
    <name evidence="2" type="ORF">PanWU01x14_038760</name>
</gene>
<keyword evidence="1" id="KW-0472">Membrane</keyword>
<name>A0A2P5DRK6_PARAD</name>
<evidence type="ECO:0000313" key="3">
    <source>
        <dbReference type="Proteomes" id="UP000237105"/>
    </source>
</evidence>
<protein>
    <submittedName>
        <fullName evidence="2">Uncharacterized protein</fullName>
    </submittedName>
</protein>
<organism evidence="2 3">
    <name type="scientific">Parasponia andersonii</name>
    <name type="common">Sponia andersonii</name>
    <dbReference type="NCBI Taxonomy" id="3476"/>
    <lineage>
        <taxon>Eukaryota</taxon>
        <taxon>Viridiplantae</taxon>
        <taxon>Streptophyta</taxon>
        <taxon>Embryophyta</taxon>
        <taxon>Tracheophyta</taxon>
        <taxon>Spermatophyta</taxon>
        <taxon>Magnoliopsida</taxon>
        <taxon>eudicotyledons</taxon>
        <taxon>Gunneridae</taxon>
        <taxon>Pentapetalae</taxon>
        <taxon>rosids</taxon>
        <taxon>fabids</taxon>
        <taxon>Rosales</taxon>
        <taxon>Cannabaceae</taxon>
        <taxon>Parasponia</taxon>
    </lineage>
</organism>
<sequence length="185" mass="20972">MHHYKKQYLKLVVENKKPGECKYIVYGFGVALQYWAYEAVLALGTVYATYLSVKFSRMLCWTSNKIPSTSNGGEILNRKKVNVLLQLIFKEKDFHSSIMTSIHDPRVTYRTNESVGDLAELDANKEHLKKAKVADETAEIVGIFSFHEPKVGDKNLELKTLAFSVKTLQADIDGLKATQLENKLN</sequence>
<reference evidence="3" key="1">
    <citation type="submission" date="2016-06" db="EMBL/GenBank/DDBJ databases">
        <title>Parallel loss of symbiosis genes in relatives of nitrogen-fixing non-legume Parasponia.</title>
        <authorList>
            <person name="Van Velzen R."/>
            <person name="Holmer R."/>
            <person name="Bu F."/>
            <person name="Rutten L."/>
            <person name="Van Zeijl A."/>
            <person name="Liu W."/>
            <person name="Santuari L."/>
            <person name="Cao Q."/>
            <person name="Sharma T."/>
            <person name="Shen D."/>
            <person name="Roswanjaya Y."/>
            <person name="Wardhani T."/>
            <person name="Kalhor M.S."/>
            <person name="Jansen J."/>
            <person name="Van den Hoogen J."/>
            <person name="Gungor B."/>
            <person name="Hartog M."/>
            <person name="Hontelez J."/>
            <person name="Verver J."/>
            <person name="Yang W.-C."/>
            <person name="Schijlen E."/>
            <person name="Repin R."/>
            <person name="Schilthuizen M."/>
            <person name="Schranz E."/>
            <person name="Heidstra R."/>
            <person name="Miyata K."/>
            <person name="Fedorova E."/>
            <person name="Kohlen W."/>
            <person name="Bisseling T."/>
            <person name="Smit S."/>
            <person name="Geurts R."/>
        </authorList>
    </citation>
    <scope>NUCLEOTIDE SEQUENCE [LARGE SCALE GENOMIC DNA]</scope>
    <source>
        <strain evidence="3">cv. WU1-14</strain>
    </source>
</reference>
<keyword evidence="1" id="KW-1133">Transmembrane helix</keyword>
<dbReference type="AlphaFoldDB" id="A0A2P5DRK6"/>
<dbReference type="EMBL" id="JXTB01000021">
    <property type="protein sequence ID" value="PON75925.1"/>
    <property type="molecule type" value="Genomic_DNA"/>
</dbReference>
<accession>A0A2P5DRK6</accession>
<evidence type="ECO:0000313" key="2">
    <source>
        <dbReference type="EMBL" id="PON75925.1"/>
    </source>
</evidence>
<evidence type="ECO:0000256" key="1">
    <source>
        <dbReference type="SAM" id="Phobius"/>
    </source>
</evidence>
<dbReference type="OrthoDB" id="10531016at2759"/>